<feature type="compositionally biased region" description="Acidic residues" evidence="1">
    <location>
        <begin position="547"/>
        <end position="556"/>
    </location>
</feature>
<sequence>MYRALRGQKSSFLPQTAPIAAKFEDCQQTFERLCIVLRSGIRLIEPNVIEDSYGRFLAWGRDCGAADRSVDHRLRKSSSLSTRTLELLKTLSAKLEQVIELIQNAATASVRSTDDQIAAEISASLAGSDDISRREPELHENSRVTLTMNLIDRLVSCLAKLMPNLCDPFPIDTYSDDSTPNDADTDIDLATALFPTATQSLIFRLAWANSRRRKYLKNLQDKRRPGMPFAGLKVGYLKRAKKSPDVATDAFNFQKPVLKAESPRRRHYLLLRPSYAVTSDDGDSSVVESLFSPQHTVTYGSATDPSIAATEPAIVVKQQTVPKPPVPLEAGQPFLCPYCHDEMNTGNNITTTSDWEGHVFNDLEPYMCTFDGCLRAEKTFGIREEWFRHELETHRITKVWVCRSCVREFDTAKSFEAHLQNKHNNIAGPSQMAMMVKLCIKHSEKRLEEEVCPLCAMKLSVEALKGHIANHLEQLALTSVNGDDSSEENDSDEIGSQKFDDNASEDRTKLEILNDFVEEQLGYVLPDKKGPADKDMDESNLDFVRDSDDEGSDDESGVVAPSIKRETRDWKLKSYFGDKSAKLQNRGIRRSGWQLEMQGIQKPSSSSGGSTTPVRTAPHPRDDDYVGRDGDLATLYKILSLPARICTITGTGGIGKTATAVEFTYRYEQAYSYIFWTQAETKVGCADTYSLIAVALGLAPDGEDQKQLVELSRDFLQKTEKRWLLVFDNVDQWADIEAYIPRNMNESKGSILITTRVAALEPKPVLSNYFSVNLKEMSTEESTSLLIQGIQSDLKYEQVKFHPEYKIAVEIALLAGLPLALSHIAGYVKSSGCTLAEFLELWNEWRKASLSARPADASSNEALETVWSIGLSDLGADALKLLKIMAFLDSDVIQRELLMNDHTSPNLAFLKSNQTIRCRRLIQDLLTRKLISLKRQDSGDTYSIHRLLQHRLLHDLEKSPGERQEIFCLAFELIRERLPRPSLDAPNSIKWNVFKEYIPHVLTIQRVYHDALPMIKPFVGLAELFRDGGVHLWQRGLIYDGLRLLNSAEAILDRLECEEDQLRIDIHIATALLIQYFGISHRAESRNRFWKVLQIREKLASQIGPANMTKDDEMTLCNSLADYGNALLQFNNYKEAEPIYQKCHAKYQEWGTEEEIHFEYAKFNHHMAFCRMYHEDFKGAIRLAERAVELVSRQTGQPQLTLRFKFDLACIILQSGDLEKALEVQKQILKARLSLQGNGKMTYFTLQSYYAVGAGYSHLGRLEEAEHMMRTALKKAQERADKGFWPDAAVARAEFHLSQVLRAAGKDDAEAEGLAAKARSVLSRLLPYDPLDGVATEDELVLFDHLQPVFGGRFTGTSLLKYVV</sequence>
<dbReference type="PRINTS" id="PR00364">
    <property type="entry name" value="DISEASERSIST"/>
</dbReference>
<dbReference type="Proteomes" id="UP000664132">
    <property type="component" value="Unassembled WGS sequence"/>
</dbReference>
<protein>
    <recommendedName>
        <fullName evidence="2">C2H2-type domain-containing protein</fullName>
    </recommendedName>
</protein>
<keyword evidence="4" id="KW-1185">Reference proteome</keyword>
<feature type="compositionally biased region" description="Low complexity" evidence="1">
    <location>
        <begin position="603"/>
        <end position="613"/>
    </location>
</feature>
<gene>
    <name evidence="3" type="ORF">IFR04_006146</name>
</gene>
<feature type="region of interest" description="Disordered" evidence="1">
    <location>
        <begin position="481"/>
        <end position="504"/>
    </location>
</feature>
<dbReference type="SUPFAM" id="SSF48452">
    <property type="entry name" value="TPR-like"/>
    <property type="match status" value="1"/>
</dbReference>
<dbReference type="InterPro" id="IPR058925">
    <property type="entry name" value="zf-C2H2_AcuF"/>
</dbReference>
<dbReference type="PANTHER" id="PTHR35391">
    <property type="entry name" value="C2H2-TYPE DOMAIN-CONTAINING PROTEIN-RELATED"/>
    <property type="match status" value="1"/>
</dbReference>
<dbReference type="InterPro" id="IPR027417">
    <property type="entry name" value="P-loop_NTPase"/>
</dbReference>
<dbReference type="Gene3D" id="3.40.50.300">
    <property type="entry name" value="P-loop containing nucleotide triphosphate hydrolases"/>
    <property type="match status" value="1"/>
</dbReference>
<dbReference type="Pfam" id="PF00931">
    <property type="entry name" value="NB-ARC"/>
    <property type="match status" value="1"/>
</dbReference>
<feature type="region of interest" description="Disordered" evidence="1">
    <location>
        <begin position="524"/>
        <end position="562"/>
    </location>
</feature>
<dbReference type="GO" id="GO:0043531">
    <property type="term" value="F:ADP binding"/>
    <property type="evidence" value="ECO:0007669"/>
    <property type="project" value="InterPro"/>
</dbReference>
<accession>A0A8H7W865</accession>
<dbReference type="OrthoDB" id="6161812at2759"/>
<feature type="compositionally biased region" description="Acidic residues" evidence="1">
    <location>
        <begin position="484"/>
        <end position="493"/>
    </location>
</feature>
<feature type="domain" description="C2H2-type" evidence="2">
    <location>
        <begin position="402"/>
        <end position="423"/>
    </location>
</feature>
<organism evidence="3 4">
    <name type="scientific">Cadophora malorum</name>
    <dbReference type="NCBI Taxonomy" id="108018"/>
    <lineage>
        <taxon>Eukaryota</taxon>
        <taxon>Fungi</taxon>
        <taxon>Dikarya</taxon>
        <taxon>Ascomycota</taxon>
        <taxon>Pezizomycotina</taxon>
        <taxon>Leotiomycetes</taxon>
        <taxon>Helotiales</taxon>
        <taxon>Ploettnerulaceae</taxon>
        <taxon>Cadophora</taxon>
    </lineage>
</organism>
<name>A0A8H7W865_9HELO</name>
<dbReference type="InterPro" id="IPR013087">
    <property type="entry name" value="Znf_C2H2_type"/>
</dbReference>
<dbReference type="SUPFAM" id="SSF52540">
    <property type="entry name" value="P-loop containing nucleoside triphosphate hydrolases"/>
    <property type="match status" value="1"/>
</dbReference>
<feature type="region of interest" description="Disordered" evidence="1">
    <location>
        <begin position="598"/>
        <end position="626"/>
    </location>
</feature>
<dbReference type="Pfam" id="PF26082">
    <property type="entry name" value="zf-C2H2_AcuF"/>
    <property type="match status" value="1"/>
</dbReference>
<proteinExistence type="predicted"/>
<dbReference type="InterPro" id="IPR056681">
    <property type="entry name" value="DUF7779"/>
</dbReference>
<dbReference type="PROSITE" id="PS00028">
    <property type="entry name" value="ZINC_FINGER_C2H2_1"/>
    <property type="match status" value="1"/>
</dbReference>
<dbReference type="SMART" id="SM00355">
    <property type="entry name" value="ZnF_C2H2"/>
    <property type="match status" value="3"/>
</dbReference>
<dbReference type="Gene3D" id="1.25.40.10">
    <property type="entry name" value="Tetratricopeptide repeat domain"/>
    <property type="match status" value="1"/>
</dbReference>
<reference evidence="3" key="1">
    <citation type="submission" date="2021-02" db="EMBL/GenBank/DDBJ databases">
        <title>Genome sequence Cadophora malorum strain M34.</title>
        <authorList>
            <person name="Stefanovic E."/>
            <person name="Vu D."/>
            <person name="Scully C."/>
            <person name="Dijksterhuis J."/>
            <person name="Roader J."/>
            <person name="Houbraken J."/>
        </authorList>
    </citation>
    <scope>NUCLEOTIDE SEQUENCE</scope>
    <source>
        <strain evidence="3">M34</strain>
    </source>
</reference>
<dbReference type="InterPro" id="IPR011990">
    <property type="entry name" value="TPR-like_helical_dom_sf"/>
</dbReference>
<evidence type="ECO:0000313" key="4">
    <source>
        <dbReference type="Proteomes" id="UP000664132"/>
    </source>
</evidence>
<evidence type="ECO:0000313" key="3">
    <source>
        <dbReference type="EMBL" id="KAG4420760.1"/>
    </source>
</evidence>
<dbReference type="Pfam" id="PF25000">
    <property type="entry name" value="DUF7779"/>
    <property type="match status" value="1"/>
</dbReference>
<evidence type="ECO:0000256" key="1">
    <source>
        <dbReference type="SAM" id="MobiDB-lite"/>
    </source>
</evidence>
<dbReference type="PANTHER" id="PTHR35391:SF7">
    <property type="entry name" value="C2H2-TYPE DOMAIN-CONTAINING PROTEIN"/>
    <property type="match status" value="1"/>
</dbReference>
<comment type="caution">
    <text evidence="3">The sequence shown here is derived from an EMBL/GenBank/DDBJ whole genome shotgun (WGS) entry which is preliminary data.</text>
</comment>
<evidence type="ECO:0000259" key="2">
    <source>
        <dbReference type="PROSITE" id="PS00028"/>
    </source>
</evidence>
<dbReference type="InterPro" id="IPR002182">
    <property type="entry name" value="NB-ARC"/>
</dbReference>
<dbReference type="EMBL" id="JAFJYH010000078">
    <property type="protein sequence ID" value="KAG4420760.1"/>
    <property type="molecule type" value="Genomic_DNA"/>
</dbReference>